<dbReference type="PANTHER" id="PTHR12296:SF31">
    <property type="entry name" value="DENN (AEX-3) DOMAIN PROTEIN (AFU_ORTHOLOGUE AFUA_6G11200)"/>
    <property type="match status" value="1"/>
</dbReference>
<feature type="compositionally biased region" description="Gly residues" evidence="2">
    <location>
        <begin position="870"/>
        <end position="881"/>
    </location>
</feature>
<keyword evidence="5" id="KW-1185">Reference proteome</keyword>
<dbReference type="OrthoDB" id="6019893at2759"/>
<comment type="caution">
    <text evidence="4">The sequence shown here is derived from an EMBL/GenBank/DDBJ whole genome shotgun (WGS) entry which is preliminary data.</text>
</comment>
<dbReference type="Proteomes" id="UP000383932">
    <property type="component" value="Unassembled WGS sequence"/>
</dbReference>
<feature type="domain" description="cDENN" evidence="3">
    <location>
        <begin position="388"/>
        <end position="579"/>
    </location>
</feature>
<evidence type="ECO:0000259" key="3">
    <source>
        <dbReference type="SMART" id="SM00799"/>
    </source>
</evidence>
<keyword evidence="4" id="KW-0808">Transferase</keyword>
<dbReference type="EMBL" id="SSOP01000164">
    <property type="protein sequence ID" value="KAB5590516.1"/>
    <property type="molecule type" value="Genomic_DNA"/>
</dbReference>
<feature type="compositionally biased region" description="Low complexity" evidence="2">
    <location>
        <begin position="18"/>
        <end position="48"/>
    </location>
</feature>
<feature type="compositionally biased region" description="Polar residues" evidence="2">
    <location>
        <begin position="1177"/>
        <end position="1186"/>
    </location>
</feature>
<keyword evidence="4" id="KW-0418">Kinase</keyword>
<dbReference type="InterPro" id="IPR001194">
    <property type="entry name" value="cDENN_dom"/>
</dbReference>
<dbReference type="GO" id="GO:0032483">
    <property type="term" value="P:regulation of Rab protein signal transduction"/>
    <property type="evidence" value="ECO:0007669"/>
    <property type="project" value="TreeGrafter"/>
</dbReference>
<feature type="region of interest" description="Disordered" evidence="2">
    <location>
        <begin position="1"/>
        <end position="78"/>
    </location>
</feature>
<feature type="region of interest" description="Disordered" evidence="2">
    <location>
        <begin position="239"/>
        <end position="281"/>
    </location>
</feature>
<evidence type="ECO:0000256" key="1">
    <source>
        <dbReference type="SAM" id="Coils"/>
    </source>
</evidence>
<feature type="compositionally biased region" description="Low complexity" evidence="2">
    <location>
        <begin position="1095"/>
        <end position="1108"/>
    </location>
</feature>
<keyword evidence="1" id="KW-0175">Coiled coil</keyword>
<organism evidence="4 5">
    <name type="scientific">Ceratobasidium theobromae</name>
    <dbReference type="NCBI Taxonomy" id="1582974"/>
    <lineage>
        <taxon>Eukaryota</taxon>
        <taxon>Fungi</taxon>
        <taxon>Dikarya</taxon>
        <taxon>Basidiomycota</taxon>
        <taxon>Agaricomycotina</taxon>
        <taxon>Agaricomycetes</taxon>
        <taxon>Cantharellales</taxon>
        <taxon>Ceratobasidiaceae</taxon>
        <taxon>Ceratobasidium</taxon>
    </lineage>
</organism>
<protein>
    <submittedName>
        <fullName evidence="4">Serine/threonine-protein kinase</fullName>
    </submittedName>
</protein>
<dbReference type="InterPro" id="IPR043153">
    <property type="entry name" value="DENN_C"/>
</dbReference>
<feature type="region of interest" description="Disordered" evidence="2">
    <location>
        <begin position="1025"/>
        <end position="1296"/>
    </location>
</feature>
<name>A0A5N5QGE4_9AGAM</name>
<dbReference type="PANTHER" id="PTHR12296">
    <property type="entry name" value="DENN DOMAIN-CONTAINING PROTEIN 4"/>
    <property type="match status" value="1"/>
</dbReference>
<dbReference type="GO" id="GO:0016301">
    <property type="term" value="F:kinase activity"/>
    <property type="evidence" value="ECO:0007669"/>
    <property type="project" value="UniProtKB-KW"/>
</dbReference>
<accession>A0A5N5QGE4</accession>
<gene>
    <name evidence="4" type="ORF">CTheo_6040</name>
</gene>
<feature type="region of interest" description="Disordered" evidence="2">
    <location>
        <begin position="315"/>
        <end position="345"/>
    </location>
</feature>
<feature type="compositionally biased region" description="Low complexity" evidence="2">
    <location>
        <begin position="58"/>
        <end position="71"/>
    </location>
</feature>
<evidence type="ECO:0000313" key="5">
    <source>
        <dbReference type="Proteomes" id="UP000383932"/>
    </source>
</evidence>
<feature type="compositionally biased region" description="Polar residues" evidence="2">
    <location>
        <begin position="1036"/>
        <end position="1048"/>
    </location>
</feature>
<dbReference type="Pfam" id="PF02141">
    <property type="entry name" value="DENN"/>
    <property type="match status" value="1"/>
</dbReference>
<evidence type="ECO:0000256" key="2">
    <source>
        <dbReference type="SAM" id="MobiDB-lite"/>
    </source>
</evidence>
<feature type="compositionally biased region" description="Low complexity" evidence="2">
    <location>
        <begin position="911"/>
        <end position="925"/>
    </location>
</feature>
<dbReference type="Gene3D" id="3.40.50.11500">
    <property type="match status" value="1"/>
</dbReference>
<dbReference type="GO" id="GO:0031410">
    <property type="term" value="C:cytoplasmic vesicle"/>
    <property type="evidence" value="ECO:0007669"/>
    <property type="project" value="TreeGrafter"/>
</dbReference>
<evidence type="ECO:0000313" key="4">
    <source>
        <dbReference type="EMBL" id="KAB5590516.1"/>
    </source>
</evidence>
<sequence>MFRRGSFHSAAPTEHANPTATSTLPAMTTAPAASPTSPSALAPASPSAIEHHVRGHKPSTTSSLSPLSPSTGGQPHVPTTPLTTLYLVSGLPKSPHTWTLADADSVAGLHHSEAAVGRWWRAEVLGSSVSPGVGRARKKSKKDRKDTVDGVIPDGPKAPRGSGALSKADLGRMLSKALKLSFPREVEIVAATLQPASTTHTFTFQIPATASSGVGQSHSSQAAHLPGLRNSVMSSSTTATYNHPYVDPTLPRPSSTYLGPPSSAHLPPSTSPTASTDPGADRGLVTYHGVCLTVWSHADEERSLAIRRALESVARSRRGSGASVGTATPGTPRRTKASGTGPAGLWSDAEESEFDAFSMTESDADIMNPNGVGMGASNLFLPQNTVFWLPYALTLVSRHPIYDLMRDYLTLSWARFSKDVQSHTLQISKILEFPAPRAGDVIKLDASPANETETLEVVCRFPGGLDFGRGLVDVNFTMWPLFRCLNLDNILTICEIALSPTGRILFLSRHPAMLGIAVSTIRYLVEMRGWSGIALPIVHARDARIYLEDPGPWLMGLSTEARYIARPASEVCIVDLDINYVNCAAPPQGAVSTKQHRDKLRKILLGAFDQFYHPDNAVPPEFKEAFPAGRFRPLCKIQTKRGSSTAVVAESIKPPEWWHQTKVLQAFDAVLKDRSRKPSLLKRLTLMGMGRRQAQLSAAEQLIQRSIRKRATAFVDARDDLETKIGRLSRRLNFLMNESELWREKFVAFEGYAEKLSAEASELRSRIGKEQRESRRLSGLVSVSAQEKERLANLLATKENEHQAAMIELESMRQNMDEMERERAQMVAEVEAQIERALASMAFSDGDNYSDYTHSRPGSAMSNGSRGSASGTGGHSAIGVGGTSIGGLSGLEAHSLRRSESGPGLRGGMRSASGHSVGSGSVQSAIESLDGSRRLRSMATMSTLADDASDEATRVGVDLSTKLADEAKFGLRDEDPAVVKFGNARRFSASKPEGADGLGAVDLGISERSDVVAMKVQQIQQKQLENALADHRSRRSYSVTSGSASEGDSMQRVLSEAESTSRRGLSEAESNSSGRRTRTPRGTGRLAERRHRSRSSASLRAAREALLAVKGAVPPVPKNGSATPSGTKTPGAAERKGSSDRTPTAADGRVIRKTTSRIGMTATPETSSPESNDETPNRTTETSKPTLNLPDFAKHSRDMLPSPLTPGRSIADDSDDSYLSAVSESIRGPRSAEDSDGSWNRAVGKRIMDEVAKGPRPRAQGRQRVESSSTARVNRSGELPSPTPSEVTAVGSTRVV</sequence>
<feature type="compositionally biased region" description="Polar residues" evidence="2">
    <location>
        <begin position="860"/>
        <end position="869"/>
    </location>
</feature>
<proteinExistence type="predicted"/>
<reference evidence="4 5" key="1">
    <citation type="journal article" date="2019" name="Fungal Biol. Biotechnol.">
        <title>Draft genome sequence of fastidious pathogen Ceratobasidium theobromae, which causes vascular-streak dieback in Theobroma cacao.</title>
        <authorList>
            <person name="Ali S.S."/>
            <person name="Asman A."/>
            <person name="Shao J."/>
            <person name="Firmansyah A.P."/>
            <person name="Susilo A.W."/>
            <person name="Rosmana A."/>
            <person name="McMahon P."/>
            <person name="Junaid M."/>
            <person name="Guest D."/>
            <person name="Kheng T.Y."/>
            <person name="Meinhardt L.W."/>
            <person name="Bailey B.A."/>
        </authorList>
    </citation>
    <scope>NUCLEOTIDE SEQUENCE [LARGE SCALE GENOMIC DNA]</scope>
    <source>
        <strain evidence="4 5">CT2</strain>
    </source>
</reference>
<feature type="region of interest" description="Disordered" evidence="2">
    <location>
        <begin position="130"/>
        <end position="165"/>
    </location>
</feature>
<feature type="coiled-coil region" evidence="1">
    <location>
        <begin position="718"/>
        <end position="836"/>
    </location>
</feature>
<dbReference type="SMART" id="SM00799">
    <property type="entry name" value="DENN"/>
    <property type="match status" value="1"/>
</dbReference>
<feature type="compositionally biased region" description="Low complexity" evidence="2">
    <location>
        <begin position="260"/>
        <end position="278"/>
    </location>
</feature>
<feature type="region of interest" description="Disordered" evidence="2">
    <location>
        <begin position="845"/>
        <end position="881"/>
    </location>
</feature>
<dbReference type="InterPro" id="IPR051696">
    <property type="entry name" value="DENN_Domain_GEFs"/>
</dbReference>
<feature type="region of interest" description="Disordered" evidence="2">
    <location>
        <begin position="897"/>
        <end position="929"/>
    </location>
</feature>